<accession>A0ACB0KW99</accession>
<dbReference type="Proteomes" id="UP001177021">
    <property type="component" value="Unassembled WGS sequence"/>
</dbReference>
<organism evidence="1 2">
    <name type="scientific">Trifolium pratense</name>
    <name type="common">Red clover</name>
    <dbReference type="NCBI Taxonomy" id="57577"/>
    <lineage>
        <taxon>Eukaryota</taxon>
        <taxon>Viridiplantae</taxon>
        <taxon>Streptophyta</taxon>
        <taxon>Embryophyta</taxon>
        <taxon>Tracheophyta</taxon>
        <taxon>Spermatophyta</taxon>
        <taxon>Magnoliopsida</taxon>
        <taxon>eudicotyledons</taxon>
        <taxon>Gunneridae</taxon>
        <taxon>Pentapetalae</taxon>
        <taxon>rosids</taxon>
        <taxon>fabids</taxon>
        <taxon>Fabales</taxon>
        <taxon>Fabaceae</taxon>
        <taxon>Papilionoideae</taxon>
        <taxon>50 kb inversion clade</taxon>
        <taxon>NPAAA clade</taxon>
        <taxon>Hologalegina</taxon>
        <taxon>IRL clade</taxon>
        <taxon>Trifolieae</taxon>
        <taxon>Trifolium</taxon>
    </lineage>
</organism>
<gene>
    <name evidence="1" type="ORF">MILVUS5_LOCUS26543</name>
</gene>
<evidence type="ECO:0000313" key="1">
    <source>
        <dbReference type="EMBL" id="CAJ2660627.1"/>
    </source>
</evidence>
<comment type="caution">
    <text evidence="1">The sequence shown here is derived from an EMBL/GenBank/DDBJ whole genome shotgun (WGS) entry which is preliminary data.</text>
</comment>
<keyword evidence="2" id="KW-1185">Reference proteome</keyword>
<reference evidence="1" key="1">
    <citation type="submission" date="2023-10" db="EMBL/GenBank/DDBJ databases">
        <authorList>
            <person name="Rodriguez Cubillos JULIANA M."/>
            <person name="De Vega J."/>
        </authorList>
    </citation>
    <scope>NUCLEOTIDE SEQUENCE</scope>
</reference>
<protein>
    <submittedName>
        <fullName evidence="1">Uncharacterized protein</fullName>
    </submittedName>
</protein>
<proteinExistence type="predicted"/>
<dbReference type="EMBL" id="CASHSV030000311">
    <property type="protein sequence ID" value="CAJ2660627.1"/>
    <property type="molecule type" value="Genomic_DNA"/>
</dbReference>
<name>A0ACB0KW99_TRIPR</name>
<sequence length="550" mass="60529">MDSKLSSASSKEEQSLSSGRKHGGWISFPFFIGMVGGFSLANAGIVGNLIVYLIREFNIKSINAAQIVNVVSGSTNLIPLVAAIVADSFFGSFSVAFASSCVALLGTIILFLTSTINSLKPNPCSNDSSIICKPPTGIQYTVLYISIVLISIGFGGSRFTAASLGANQFDKPEHQGTFFNWFFFTFYVASGVALTGVVYLEDNLGWALGFGICALATFVGTVVFLLGYRFYRVDELRGSAVLDLGRVFVASVRKWKCNLSSRVEDYYTNTTTSHDVMVQMLPPATLGKRFRFFNRAALITDADLQSDGSIKKSSWRLCTIQQVEDLKKIIGILPLWTSSIFLATPIAIQSSLTVLQALVMDRSLGSHFKIPPGSVLVIVLISTSIFLTIVDRVLLPGWHKVTGKSPMPLQRIGVGHVFNVLSMVVSALVESKRLKLAHRHVDMSVLWLFPQLVLVGIGEAFHFPGQVTFYYQQFPQSLRSTSTAMISMLIGIAFYLSTALIDQVRRSTHWLPDDINHGKVDNVYWMLVLFGGINFVYYLLCSAFYKYDNV</sequence>
<evidence type="ECO:0000313" key="2">
    <source>
        <dbReference type="Proteomes" id="UP001177021"/>
    </source>
</evidence>